<feature type="chain" id="PRO_5005835916" description="Membrane-associated protein" evidence="3">
    <location>
        <begin position="23"/>
        <end position="6787"/>
    </location>
</feature>
<keyword evidence="2" id="KW-0812">Transmembrane</keyword>
<proteinExistence type="predicted"/>
<dbReference type="OrthoDB" id="262785at2759"/>
<comment type="caution">
    <text evidence="4">The sequence shown here is derived from an EMBL/GenBank/DDBJ whole genome shotgun (WGS) entry which is preliminary data.</text>
</comment>
<feature type="compositionally biased region" description="Low complexity" evidence="1">
    <location>
        <begin position="6558"/>
        <end position="6578"/>
    </location>
</feature>
<evidence type="ECO:0000256" key="3">
    <source>
        <dbReference type="SAM" id="SignalP"/>
    </source>
</evidence>
<feature type="region of interest" description="Disordered" evidence="1">
    <location>
        <begin position="459"/>
        <end position="483"/>
    </location>
</feature>
<feature type="compositionally biased region" description="Polar residues" evidence="1">
    <location>
        <begin position="6771"/>
        <end position="6787"/>
    </location>
</feature>
<dbReference type="OMA" id="GTYRVCY"/>
<sequence>MAAAAAALFVLCAALCTSSAFAAMTFSTANVQQASLYQTIQIDLQTNPLVGDPAITAGDVVYFINSTNRPACAYTTSPTNAFAVTPTGTGGFTGQMIVPITPTAFTVGATYYPCYLSASASTATVVVRGHVPAGGNDTLAVWSTIYTRFAMTPTTANGGEGLVQLNIVQAVVAGRAINTGLTGTYTVLLVPCGSTTGAITSDCANPSSLVTACDAVGTSSNTPSSVISLSGLSGQSTGSVTGSFTVPYAPRAGGYYICVPYCFSSSAGCGGSLTAMSYTVVVPSAGSAADYTVSFGGADPGVYTRTPTSPQAREAGYVFFSGSGLSASDAIKVIRSADACTSPTASLITNFEHGAVEVVSTTGSTTNVRVYFVAPDLVTARVVGRVCYFRASSGLWSTAYLSATNQTADFTIDVLQPTGFTITAPSATPTVGETLTIAFAGSGLDGGVDLAFLSSATTGDPCSAGRSPVGGSSGSSSGTEAASSSAATNNDVFSCTMSGGTTAPTCTVTVDPVNNNLAMDLRVCYLKGSSASQQTNYAQISGRVSLGARNPTYAITPYPVYAGESVSLVFTGVGLSADDTVQLMQPDRTCSDRGGVVTSATLSSATEVIAGTSYQYTLVGAAETCIKMCYKLFGSSSWIVARAGVDQSAVSSSCAATNIYIATFPVRYTITNLPATPGSQLTVAETATVRFTAASGQSFTSTTSPTAVKVVQVADSCVTAPCGAAQIAACAQAQAATDYTSAVTGSGGVSYTSLMQVSTASVNYVVCVATSSGSGVFVPVLPSSQTSATSTAFGFTSAPQNPTLTTRAPSTWRVAMNTLTTTFTGIALNAATNVIYAVSAAALQTLYTVNGTTVAVCPPVSQTPATILVSAVIGGESSSTSVRVRYTRADQLYDGAVVYLCYAWSTDNGGAHITMAGTVTVAAAIPSSMAWVMPTNTSTLRAGQAIKMSFTSNLTSLSAVNDAVYFYRFTASSIPNPNCYCDPTACARGMRVSYSPNTTQTISTTGSITDDTNTYSAPLGFNNYDYVAVYIICYATAGQAADTYVGRVTVALANPTYYTLDSVASPLNRVGAPINITVVRRCLTSSCTSLSLTDSLRLVSSSVQCADLTSASLTLAAASSSRSNTNTGSSSPLRDAESDDVQAIGDPVLGASGLSFMRRFVVDTVGTYRVCYRLASETTYGEVVFSNSYVRTYVTVASANPLLYTSVPAVPSAGQFVTINLTCSVMTLCSTCTMVRIVPGERASCWEAVTGTYSSDSCLTVTSVQFPDQYFAAGTYTVCYGGTLYTSRRIPTSLTVAAANPASFTPTSSSGNSVFTNQGSNYTLDITGTSLATADTVFLLPDSGFSCHDLRTGEIQSDGQLASWLNPSVSPFPLTLTAAGVAWVVSNQDKRFGVGILFDTDLCPGEGAPCAFKLCYLRAGTSWAPVTYLPVTPSSGSSPVPTGVQLVASNPSSVEFDRYPLAIDMYVMATVRGAGLQRTDTVIIHETNCAGAAMTTAVQAATYVSASATEWVGVLRVTGSASSYAVCYWRATVATEIASISFTGQTGTTAVLILTTPLYYMLSPANFTTATTPVTHYEQLIVGGSFTSTGAVGTALTYAQVITVDTSVAECNYAPFQSIAGSNATTFPIAVTLSSVPDSASAALPLFQGRLNVATGRYALCMNTSTGLFRAVATPPDAPGTAGIATALTVRAAAPGTYASVPTNPMTGQIVTLTFALVGNDSSPDVALAAGDTAQIIDGSLYECGFSNATILAEGLTTLGPATPTPTTTVTLTLPMTVVRNGVPVSIAQRSFTVCYRKQHSTFATSPVTGGTVDRNFFVMSQVPTQWTAVPTQAQVAAPINITFYGDSNASDYLTARDTAFLVPIPDAATPDAALCLTSAASSSTSVASNSAETRPIIRAGTMTKPGSVNTQWNVPAGQLQVGAYMMCYVAANNGQPLYVSSPATLTVYPTQSPSGAYIARSATTVTNNLNVWQGERVYLLFETTVALNVVLDNTAASSSSSAGEADFDVVRITTDSTCATPLLAGVVDAIPSEFGYAALGLVDSTTGLTIPYLNLRVRANVGNYYVCMRRAHRTSTEAYYNFEVVGGLYVNPAVLAVAAAPVSAFTTAPGTPRAWVPHTNVTATYGSGFSMSRIFQFFFVPFTGSGAVTDSNELLFDSCYRPNSTAQANSTAVTLVNRTLQVYLSSPMFTQYSFGTAGTYLLCYQVQGNNIASVYPSSLTVLAASPTSYAVPSVIAIQNTFTMTFNAPAAIFVATFSHVAQVFTTSDATVVPNCSTGVAPTGGTTHFTSFSVTSPTAASVVPRLLTSGYYYVCFLTYTTTEYYFSLHAFAVPNAAGGYVFSVGLTGAQRYTVSPQPAYLGQLLHLVITGNQLTRNDRVKVVRVSQQELSGSGSVASNSEDYTAVCTASAPNADAAEPNGAAGSVVNSTNEIVADYYPRVNETGTFILCYQSALLSGAWVWVTDVHQFTVGSASPTHYALSVNPPYETEVLYLYIHDAPAGLLQDADQLKLVDRGASGFDCTPAAPMSSAIGLVSYVQADSNSSVHVYRLCASSVATVTVCYALATASSASTTSWAEVPLQSPPPTYIFAPVRVDKNPFLGPFRAFSSSSSSSAVAPSWVAPRPYEPFTFFFTSAVANFEVLRVAFARSPATVCAADVAYVAPLFYEKQTAQPSEFEVVLPFAGNYAVFLGPYANGADPNITQSTPLVVGQCDPCHFVPNYALVGGNVSLSFPSSVGNSLSNADEIRIFPVTQGLGGRPCEAPEGPYAGVTLTPVASASTPNLTVFTVTTGTEAEASKYLGEYHVCYRKLSSSSSSSGSAANARFAVVAENNGTASIFSIYPVDLLAASVCPASPMFALETAVYNVTAKDPTRYPNVDFAAGDQMVIVPTDVFNSSTGCANITDVRAFIASTGFRAQQPTLDTFGRGRSNWHLTLAAQEAATNYVWCFKMLYDSLFRSIAPAPQTVEVEDPDEVTTIPPVVLPDSTGVQFIITGTGLASTDGVYIVPASESCAETCYRPLTPTQWTGTTHTVTYVNSTTVIVNFASAINTVVTLGVCYRRAGRYLTRLANIYIGEPNPVSYTVNFEPQVGTQPTLTFTGTGLTATDAMLIVQPGATCLLRNAVAVGTFVSVSGDAKTSRFNLTLTRGVVVAQSYTVCYQISTVGAYVVVRPLLPVLDTLPTAVTTSNTPMRGRATVLSVANPQIGDEMYIACPGCSCYDLRTATVPYGSPSATATEVHASGSSSSVTVTITIRVGFNDTQRYPVCYRHSNSGYAQIGGPSSFVTPVTNSPSAVLHQPAAGAQFQGQRLHYNFSTYSAAVPLRSSDAVMLVQAGRQCWETPAMSTSGIVVGTSTLTSADAAAGVGEWAAHIPSLGPGVPPDATTLFPLSYLLCYRESTQAEYVSVPYVMQSTVMAAADPVTFSTVPAVVETGMLGVNTTFAYAVKGQAGDEAYIVQFTTLTNTVCDDAASTVIATLSSAFPVYTFGLSGESVVGNNNTAMCYVRADGTVAEVPQLLPIVQGNPTGYVTNITAGQQALQRQYIQFTIRGTGLSATADSVVFTDVHCAEAPPPPTPSPFLARQGDATSNGTAYVVEAQFIASRSPISIYVCYRHNSVWREIGQQLVLYPPRPSTVTVFSSTGSGNIPRVGQHIFLMLNDALHTLATGAAVLSARPTGAGTWCHNFTAADVQEQALVIQTPSLLSVPVWETPGLSRLCVLSNNTVPWSDVAATVDAASIYIFPANPSSMDVYPAPPRVGQRVTLTFHLVVNASAQDAVKITTVDHTACDEAVGVPGLEDVMLVSRVVNESTTTITLVDTTDPLAYRSFNRTGNYRVCYFSYSALTWGVVGGTLAAGTVTVVEAVPQSWSIASGSAQVGQSFALAFYDTLGVLQPTAGRDLVWAAPSTVNCAQDPHTCTGCLIFEWDTTKSNASVAVTSANATVRVGEMNLCYRLSNATAALVPGSLNITTGPVQCVEQTSFISGQRQEVTFRLQEGTNVTDDSWRLSFFATTALNCQDRYVGDFVPGLAVLQSTTSTAATYSVVWPVGLGVDTDRYTVCYDHNGVIGTVCTCGQIDANTGECYLMATPGSPQSFTPTPQPTYVGQAITLTFAINESMTAYPPTAIKFVTYTNELTSCDADAAFTPVGAVLTRVSSTVYTYAFKHDYTLGTSTLLVCALTDLSPTYARVASTIKPSSPTSNNTLWIRPFLTLSTFPSSADYLRALQTLNLTFTMTSRRTDDLVNAADQFTLVGDPANCVESYIDGQDPVTQMAMFVLTDVAFLTLPSAVLSASPTAFTSRTLATFANSTTGKGVHYFCYKPAAGTYAPVLPALPIGDALFTGCDVTEIVSPGNGDLSGSLRAMYYAPTTILGTTVFATLANTSVDAIRVVPQKEWCTNDAAVVFTTSLAATTTPADLNTVFFASLPGTYKVCYRFGTATTNWSPACPGLAVTNATPVGAATGCWNVGQTLQVNLSNPVTGHVFNAADRLRFIAGTLPCLEPNRSIVTASPTITVGDAVQPPTGFVLANVSTGQTTYAVSDVFLRMGTTSVRLCYTDAAGNEFAIPMDYANRPGQSSVVVQGRQPGSLRLDQRYLQVGQRLLLNFSSAGSTVTPPLVPYGTLPSPYTPGPAFNGTFDGATMLPISNSAAYVDGRCAAALRSGTLVPTDFLGVYGPTQAGGSTNIVPYTVGSYDPTVPQYYITCYQLATCGVVDSGDPLRVYGANPSNVFTVTAVPRRGQLIIVFFDRDTSSPNAVHLTPNGDRGAKQANLAACWSLSNTAGTVVVGTPDRTNFTTIFPAQAPARAANTSTRSCYRLVDGSWSEVPNGVAVVLPANPTNFETLPTSARVDQVNYIRFHGSGLGATDRMKIIAQSLNCSEDSVPPSTFAAYTAASPTTPTTATSAGWTVMEASSDGTTTTLNFTARATGTYSVCYRLATDTVWTLVYADLVIYEHNPANVTRTPVASLEGELFTLNFTASAQGQSGMSAKDRVVLYFGNEVNCVAPTEEQIAPSVSAAPSRTDRLPNSLAFQMAAGTRGSYTLCYQMASATAPGGYTTVWGYDTVVIAANPENVTLYPIRSGTAATTVYRANELLTYVFGGWGLVATADKTDEVKLISASSPSAVVTDTMCQQTDSASAISYNGFYANGTYAVQVWRASSAAVGTQYAVCYKLNGGQYHVIGDVVSITEAANPSGATSPKMTGLTTTLSVGESMSWTLTGASTGSCAANEAAIFYSDKNCSDVPYYANVSAVLTSIAATNDAAVVDNLFPAGAAIVTNCSAATLVRVPSAYTFPRGATSSTLSVCYLSNGTGVVSVLSDRSIALSAGQPPVLNTTLSVPAQEVFTVNLTVIPTTADWAVLVADANSCVGITPPTNDAYFTNMTYNAGSGVTAVTAAVPGAGMYHVCYSHPSDVCAAGTGRECARVVATVAATASNPQSWSGTPSPVYVTGSVAITMTFSSSADGAAQGTTATAWLAPILSRSSGGTTPAPSASLSMMDVWASCTATRAATAPSRLNLTFDSTSGAWTMRSAFTASGSYALCYTAQPTAALHLFGPLGSAGPVVVPSTVATVTLPPSVTVANTNTIVLTGGGLSTSDGVVAVAVPRAASSGSSATPSSSAALPADICTNTAYTPRVPATSSSASPATSGLSTLLSNIVFNTTGKYVLCYTATYGGTTADEASSSSGATSGTPVLITETPFAVVSSVLGMTVVSPALEVGVPLELLFSGNGLATSDTAALVYIGNATTPPTVATVCESSGVTYTRMQSANAAGTTATYVTTPARQGLHMVCFRASAEATPILLPTQLNIGVQTAARAVFSVQPGGCTALQVCRVQPTVTLLDSSNVSTSAPFCTLAMKLYMSDGTTEAPPGYLSAGTAYREVDFTNFTFYALRISTAGTYVMRANVTLASGQTLLASSTPLTVDDASSGTASVASVVCVPPDILDRTTREGASAVIDCMITALVSSAPGNYTIVANAGAVSTVVRNGTTPGGLPTYQFSVTPPAVSATSIVNFIAMVVTPAAPYESWPVENSPVTVRLTTAPSALTTLQCAASGSTATLPLPNMIRVGASLQCGVQGVASISGVPVNIVAPPDDLTVTQYSNGDSGASKPVDIGAFPVDVNGLYSFTLAPSSALNFSVAGTVLVTTGGTPTPHAMVNSPVTYILIGVPTAGASRLTCVSTRTGSALWFAPAEPLLCTATLANDQGRVNGLQGDYTVVLPNGGSVVTVTDSDWGPTLVWNLTAPPQPQVSGVVQETSVARLVGRAEVEVLAAPVTENFGVQVRHTASAATIGTYSGALVYVTRVVTPLPTLTKGATVSMTLVGVGLDTTHRYALGNDTSCATVQAEATPKIGNSEGALILTFTVPPSVFIICFAPADARNSLQSLFTTQFTPEPSSSGGSSGDKWVVDDLILLIIGVVFLFILLVLLVLLLWCIFCCRDDDEDEDKVVKETHRVSRYTINNTTTSITNRGTHVYMPPRANTRYVLAMTDTPPTQPAPLPIEALSSQQQQLPSPSPAPSPQPQQAPNNVNTATTNSSTKVRINIHDTDTATAPPAVNNEAVAAAPKLTAPAPALADPPSASSTLYSSSSGLHRRHRHRRSSSSAASTSSSSTIPRQPHQHHHPLKRNDPAQVPPLPPSRLKSDSRYTELDQPVPAAPSDSSGDLPQSTNTARRQSLPPLPPPPLVPAGSAPVPSAKPIPTPSSPPLPLPTTPAGLVQSPQKTARTPPPVPASAASSLPPLPPPPTVPTATPADGPARNSTPMGRSLSTNSGEEEMVGPFRVTGHTSTPMVRSPASSRHT</sequence>
<dbReference type="PANTHER" id="PTHR23202">
    <property type="entry name" value="WASP INTERACTING PROTEIN-RELATED"/>
    <property type="match status" value="1"/>
</dbReference>
<feature type="compositionally biased region" description="Low complexity" evidence="1">
    <location>
        <begin position="6512"/>
        <end position="6526"/>
    </location>
</feature>
<dbReference type="RefSeq" id="XP_015654398.1">
    <property type="nucleotide sequence ID" value="XM_015807003.1"/>
</dbReference>
<feature type="signal peptide" evidence="3">
    <location>
        <begin position="1"/>
        <end position="22"/>
    </location>
</feature>
<organism evidence="4 5">
    <name type="scientific">Leptomonas pyrrhocoris</name>
    <name type="common">Firebug parasite</name>
    <dbReference type="NCBI Taxonomy" id="157538"/>
    <lineage>
        <taxon>Eukaryota</taxon>
        <taxon>Discoba</taxon>
        <taxon>Euglenozoa</taxon>
        <taxon>Kinetoplastea</taxon>
        <taxon>Metakinetoplastina</taxon>
        <taxon>Trypanosomatida</taxon>
        <taxon>Trypanosomatidae</taxon>
        <taxon>Leishmaniinae</taxon>
        <taxon>Leptomonas</taxon>
    </lineage>
</organism>
<name>A0A0M9FU28_LEPPY</name>
<evidence type="ECO:0000313" key="5">
    <source>
        <dbReference type="Proteomes" id="UP000037923"/>
    </source>
</evidence>
<gene>
    <name evidence="4" type="ORF">ABB37_08115</name>
</gene>
<dbReference type="GeneID" id="26908400"/>
<feature type="compositionally biased region" description="Pro residues" evidence="1">
    <location>
        <begin position="6682"/>
        <end position="6698"/>
    </location>
</feature>
<feature type="compositionally biased region" description="Basic residues" evidence="1">
    <location>
        <begin position="6579"/>
        <end position="6588"/>
    </location>
</feature>
<feature type="region of interest" description="Disordered" evidence="1">
    <location>
        <begin position="6493"/>
        <end position="6527"/>
    </location>
</feature>
<feature type="compositionally biased region" description="Low complexity" evidence="1">
    <location>
        <begin position="463"/>
        <end position="483"/>
    </location>
</feature>
<feature type="compositionally biased region" description="Polar residues" evidence="1">
    <location>
        <begin position="6646"/>
        <end position="6661"/>
    </location>
</feature>
<dbReference type="PANTHER" id="PTHR23202:SF124">
    <property type="entry name" value="C2H2-TYPE DOMAIN-CONTAINING PROTEIN-RELATED"/>
    <property type="match status" value="1"/>
</dbReference>
<feature type="compositionally biased region" description="Polar residues" evidence="1">
    <location>
        <begin position="6745"/>
        <end position="6758"/>
    </location>
</feature>
<dbReference type="EMBL" id="LGTL01000022">
    <property type="protein sequence ID" value="KPA75959.1"/>
    <property type="molecule type" value="Genomic_DNA"/>
</dbReference>
<feature type="compositionally biased region" description="Pro residues" evidence="1">
    <location>
        <begin position="6501"/>
        <end position="6511"/>
    </location>
</feature>
<feature type="transmembrane region" description="Helical" evidence="2">
    <location>
        <begin position="6399"/>
        <end position="6421"/>
    </location>
</feature>
<dbReference type="VEuPathDB" id="TriTrypDB:LpyrH10_22_0750"/>
<evidence type="ECO:0008006" key="6">
    <source>
        <dbReference type="Google" id="ProtNLM"/>
    </source>
</evidence>
<evidence type="ECO:0000256" key="1">
    <source>
        <dbReference type="SAM" id="MobiDB-lite"/>
    </source>
</evidence>
<evidence type="ECO:0000313" key="4">
    <source>
        <dbReference type="EMBL" id="KPA75959.1"/>
    </source>
</evidence>
<feature type="compositionally biased region" description="Low complexity" evidence="1">
    <location>
        <begin position="6589"/>
        <end position="6599"/>
    </location>
</feature>
<feature type="region of interest" description="Disordered" evidence="1">
    <location>
        <begin position="6558"/>
        <end position="6787"/>
    </location>
</feature>
<reference evidence="4 5" key="1">
    <citation type="submission" date="2015-07" db="EMBL/GenBank/DDBJ databases">
        <title>High-quality genome of monoxenous trypanosomatid Leptomonas pyrrhocoris.</title>
        <authorList>
            <person name="Flegontov P."/>
            <person name="Butenko A."/>
            <person name="Firsov S."/>
            <person name="Vlcek C."/>
            <person name="Logacheva M.D."/>
            <person name="Field M."/>
            <person name="Filatov D."/>
            <person name="Flegontova O."/>
            <person name="Gerasimov E."/>
            <person name="Jackson A.P."/>
            <person name="Kelly S."/>
            <person name="Opperdoes F."/>
            <person name="O'Reilly A."/>
            <person name="Votypka J."/>
            <person name="Yurchenko V."/>
            <person name="Lukes J."/>
        </authorList>
    </citation>
    <scope>NUCLEOTIDE SEQUENCE [LARGE SCALE GENOMIC DNA]</scope>
    <source>
        <strain evidence="4">H10</strain>
    </source>
</reference>
<keyword evidence="3" id="KW-0732">Signal</keyword>
<accession>A0A0M9FU28</accession>
<evidence type="ECO:0000256" key="2">
    <source>
        <dbReference type="SAM" id="Phobius"/>
    </source>
</evidence>
<keyword evidence="2" id="KW-1133">Transmembrane helix</keyword>
<dbReference type="Proteomes" id="UP000037923">
    <property type="component" value="Unassembled WGS sequence"/>
</dbReference>
<keyword evidence="5" id="KW-1185">Reference proteome</keyword>
<keyword evidence="2" id="KW-0472">Membrane</keyword>
<protein>
    <recommendedName>
        <fullName evidence="6">Membrane-associated protein</fullName>
    </recommendedName>
</protein>